<protein>
    <submittedName>
        <fullName evidence="2">Uncharacterized protein</fullName>
    </submittedName>
</protein>
<evidence type="ECO:0000313" key="2">
    <source>
        <dbReference type="EMBL" id="GAA2668520.1"/>
    </source>
</evidence>
<dbReference type="Proteomes" id="UP001500994">
    <property type="component" value="Unassembled WGS sequence"/>
</dbReference>
<accession>A0ABN3S5E7</accession>
<evidence type="ECO:0000256" key="1">
    <source>
        <dbReference type="SAM" id="SignalP"/>
    </source>
</evidence>
<evidence type="ECO:0000313" key="3">
    <source>
        <dbReference type="Proteomes" id="UP001500994"/>
    </source>
</evidence>
<feature type="signal peptide" evidence="1">
    <location>
        <begin position="1"/>
        <end position="22"/>
    </location>
</feature>
<name>A0ABN3S5E7_9ACTN</name>
<keyword evidence="3" id="KW-1185">Reference proteome</keyword>
<sequence>MPAALSWAALNIVAGAGVWAPAAVGRAMAPTATSPDAAAISWVRLATPLRGVVRSFLTASSEGDRGPPTGGP</sequence>
<organism evidence="2 3">
    <name type="scientific">Streptomyces lunalinharesii</name>
    <dbReference type="NCBI Taxonomy" id="333384"/>
    <lineage>
        <taxon>Bacteria</taxon>
        <taxon>Bacillati</taxon>
        <taxon>Actinomycetota</taxon>
        <taxon>Actinomycetes</taxon>
        <taxon>Kitasatosporales</taxon>
        <taxon>Streptomycetaceae</taxon>
        <taxon>Streptomyces</taxon>
    </lineage>
</organism>
<comment type="caution">
    <text evidence="2">The sequence shown here is derived from an EMBL/GenBank/DDBJ whole genome shotgun (WGS) entry which is preliminary data.</text>
</comment>
<feature type="chain" id="PRO_5046923920" evidence="1">
    <location>
        <begin position="23"/>
        <end position="72"/>
    </location>
</feature>
<proteinExistence type="predicted"/>
<keyword evidence="1" id="KW-0732">Signal</keyword>
<dbReference type="EMBL" id="BAAARK010000013">
    <property type="protein sequence ID" value="GAA2668520.1"/>
    <property type="molecule type" value="Genomic_DNA"/>
</dbReference>
<gene>
    <name evidence="2" type="ORF">GCM10009864_42920</name>
</gene>
<reference evidence="2 3" key="1">
    <citation type="journal article" date="2019" name="Int. J. Syst. Evol. Microbiol.">
        <title>The Global Catalogue of Microorganisms (GCM) 10K type strain sequencing project: providing services to taxonomists for standard genome sequencing and annotation.</title>
        <authorList>
            <consortium name="The Broad Institute Genomics Platform"/>
            <consortium name="The Broad Institute Genome Sequencing Center for Infectious Disease"/>
            <person name="Wu L."/>
            <person name="Ma J."/>
        </authorList>
    </citation>
    <scope>NUCLEOTIDE SEQUENCE [LARGE SCALE GENOMIC DNA]</scope>
    <source>
        <strain evidence="2 3">JCM 16374</strain>
    </source>
</reference>